<organism evidence="2 3">
    <name type="scientific">Streptomyces demainii</name>
    <dbReference type="NCBI Taxonomy" id="588122"/>
    <lineage>
        <taxon>Bacteria</taxon>
        <taxon>Bacillati</taxon>
        <taxon>Actinomycetota</taxon>
        <taxon>Actinomycetes</taxon>
        <taxon>Kitasatosporales</taxon>
        <taxon>Streptomycetaceae</taxon>
        <taxon>Streptomyces</taxon>
    </lineage>
</organism>
<reference evidence="2 3" key="1">
    <citation type="submission" date="2023-07" db="EMBL/GenBank/DDBJ databases">
        <title>Sequencing the genomes of 1000 actinobacteria strains.</title>
        <authorList>
            <person name="Klenk H.-P."/>
        </authorList>
    </citation>
    <scope>NUCLEOTIDE SEQUENCE [LARGE SCALE GENOMIC DNA]</scope>
    <source>
        <strain evidence="2 3">DSM 41600</strain>
    </source>
</reference>
<keyword evidence="3" id="KW-1185">Reference proteome</keyword>
<evidence type="ECO:0000313" key="2">
    <source>
        <dbReference type="EMBL" id="MDP9607749.1"/>
    </source>
</evidence>
<proteinExistence type="predicted"/>
<name>A0ABT9KH56_9ACTN</name>
<sequence length="218" mass="23809">MVHPTPPHLSPEQRERLEQLADAARLRAALYPSPKPPPVWCRSHARLPVRLRTPLFPGGWCAWRATAARSRLCDPRVGQAPAQKAAKAARGQQPKKRPGKAQREAIKGAQAAKKKAGGGKPAAKKAAAKKAVPLPRGSVRAAYPGTCPACFKDYAKGEVITKVTDRWRHRGCAPRQLSAAEREFARNKARIESGETFRGQKPSDWRRGASPSSTRPAR</sequence>
<feature type="compositionally biased region" description="Basic residues" evidence="1">
    <location>
        <begin position="112"/>
        <end position="128"/>
    </location>
</feature>
<evidence type="ECO:0000256" key="1">
    <source>
        <dbReference type="SAM" id="MobiDB-lite"/>
    </source>
</evidence>
<accession>A0ABT9KH56</accession>
<evidence type="ECO:0000313" key="3">
    <source>
        <dbReference type="Proteomes" id="UP001234880"/>
    </source>
</evidence>
<dbReference type="RefSeq" id="WP_307109800.1">
    <property type="nucleotide sequence ID" value="NZ_JAURUE010000001.1"/>
</dbReference>
<dbReference type="Proteomes" id="UP001234880">
    <property type="component" value="Unassembled WGS sequence"/>
</dbReference>
<protein>
    <submittedName>
        <fullName evidence="2">Uncharacterized protein</fullName>
    </submittedName>
</protein>
<comment type="caution">
    <text evidence="2">The sequence shown here is derived from an EMBL/GenBank/DDBJ whole genome shotgun (WGS) entry which is preliminary data.</text>
</comment>
<feature type="region of interest" description="Disordered" evidence="1">
    <location>
        <begin position="86"/>
        <end position="133"/>
    </location>
</feature>
<dbReference type="EMBL" id="JAURUE010000001">
    <property type="protein sequence ID" value="MDP9607749.1"/>
    <property type="molecule type" value="Genomic_DNA"/>
</dbReference>
<gene>
    <name evidence="2" type="ORF">JOF35_000026</name>
</gene>
<feature type="region of interest" description="Disordered" evidence="1">
    <location>
        <begin position="187"/>
        <end position="218"/>
    </location>
</feature>